<dbReference type="Proteomes" id="UP001278766">
    <property type="component" value="Unassembled WGS sequence"/>
</dbReference>
<comment type="caution">
    <text evidence="1">The sequence shown here is derived from an EMBL/GenBank/DDBJ whole genome shotgun (WGS) entry which is preliminary data.</text>
</comment>
<keyword evidence="2" id="KW-1185">Reference proteome</keyword>
<dbReference type="RefSeq" id="XP_062657037.1">
    <property type="nucleotide sequence ID" value="XM_062799500.1"/>
</dbReference>
<accession>A0AAE0LQ96</accession>
<name>A0AAE0LQ96_9PEZI</name>
<organism evidence="1 2">
    <name type="scientific">Chaetomium fimeti</name>
    <dbReference type="NCBI Taxonomy" id="1854472"/>
    <lineage>
        <taxon>Eukaryota</taxon>
        <taxon>Fungi</taxon>
        <taxon>Dikarya</taxon>
        <taxon>Ascomycota</taxon>
        <taxon>Pezizomycotina</taxon>
        <taxon>Sordariomycetes</taxon>
        <taxon>Sordariomycetidae</taxon>
        <taxon>Sordariales</taxon>
        <taxon>Chaetomiaceae</taxon>
        <taxon>Chaetomium</taxon>
    </lineage>
</organism>
<dbReference type="AlphaFoldDB" id="A0AAE0LQ96"/>
<protein>
    <submittedName>
        <fullName evidence="1">Uncharacterized protein</fullName>
    </submittedName>
</protein>
<evidence type="ECO:0000313" key="2">
    <source>
        <dbReference type="Proteomes" id="UP001278766"/>
    </source>
</evidence>
<dbReference type="GeneID" id="87836448"/>
<sequence>MASLGCCPELRLGLGMLKTPVTRHPSGKVRHSGDVRNGAAGFGVWDRLALWNFGWSLACLVRKCSPRPRLPRLPHVSPIRQLKPTVDCMEKDLQTSAQGGGRAVVAWHARHPSEDWSLPRNVAYLCAFSPVGGTTGIRGGELLAFLCEILFRKVKNKHAFAPLGVAIPARIEQRLAHGVMAASCVLNKSCQVVICALIGHMWGRKDGDRRGLRARPQVQGCRVWRFCAVERFSPPPRLQAEAGFLFGLHPVHQVVCFSSIAPGLIPQPLKLRWCMSARLSRRSVPRLVVVHWIVWRVSGRGSPDRETGHGKALFEGLPTFCSAH</sequence>
<gene>
    <name evidence="1" type="ORF">B0H64DRAFT_215645</name>
</gene>
<proteinExistence type="predicted"/>
<dbReference type="EMBL" id="JAUEPN010000006">
    <property type="protein sequence ID" value="KAK3293523.1"/>
    <property type="molecule type" value="Genomic_DNA"/>
</dbReference>
<reference evidence="1" key="1">
    <citation type="journal article" date="2023" name="Mol. Phylogenet. Evol.">
        <title>Genome-scale phylogeny and comparative genomics of the fungal order Sordariales.</title>
        <authorList>
            <person name="Hensen N."/>
            <person name="Bonometti L."/>
            <person name="Westerberg I."/>
            <person name="Brannstrom I.O."/>
            <person name="Guillou S."/>
            <person name="Cros-Aarteil S."/>
            <person name="Calhoun S."/>
            <person name="Haridas S."/>
            <person name="Kuo A."/>
            <person name="Mondo S."/>
            <person name="Pangilinan J."/>
            <person name="Riley R."/>
            <person name="LaButti K."/>
            <person name="Andreopoulos B."/>
            <person name="Lipzen A."/>
            <person name="Chen C."/>
            <person name="Yan M."/>
            <person name="Daum C."/>
            <person name="Ng V."/>
            <person name="Clum A."/>
            <person name="Steindorff A."/>
            <person name="Ohm R.A."/>
            <person name="Martin F."/>
            <person name="Silar P."/>
            <person name="Natvig D.O."/>
            <person name="Lalanne C."/>
            <person name="Gautier V."/>
            <person name="Ament-Velasquez S.L."/>
            <person name="Kruys A."/>
            <person name="Hutchinson M.I."/>
            <person name="Powell A.J."/>
            <person name="Barry K."/>
            <person name="Miller A.N."/>
            <person name="Grigoriev I.V."/>
            <person name="Debuchy R."/>
            <person name="Gladieux P."/>
            <person name="Hiltunen Thoren M."/>
            <person name="Johannesson H."/>
        </authorList>
    </citation>
    <scope>NUCLEOTIDE SEQUENCE</scope>
    <source>
        <strain evidence="1">CBS 168.71</strain>
    </source>
</reference>
<reference evidence="1" key="2">
    <citation type="submission" date="2023-06" db="EMBL/GenBank/DDBJ databases">
        <authorList>
            <consortium name="Lawrence Berkeley National Laboratory"/>
            <person name="Haridas S."/>
            <person name="Hensen N."/>
            <person name="Bonometti L."/>
            <person name="Westerberg I."/>
            <person name="Brannstrom I.O."/>
            <person name="Guillou S."/>
            <person name="Cros-Aarteil S."/>
            <person name="Calhoun S."/>
            <person name="Kuo A."/>
            <person name="Mondo S."/>
            <person name="Pangilinan J."/>
            <person name="Riley R."/>
            <person name="Labutti K."/>
            <person name="Andreopoulos B."/>
            <person name="Lipzen A."/>
            <person name="Chen C."/>
            <person name="Yanf M."/>
            <person name="Daum C."/>
            <person name="Ng V."/>
            <person name="Clum A."/>
            <person name="Steindorff A."/>
            <person name="Ohm R."/>
            <person name="Martin F."/>
            <person name="Silar P."/>
            <person name="Natvig D."/>
            <person name="Lalanne C."/>
            <person name="Gautier V."/>
            <person name="Ament-Velasquez S.L."/>
            <person name="Kruys A."/>
            <person name="Hutchinson M.I."/>
            <person name="Powell A.J."/>
            <person name="Barry K."/>
            <person name="Miller A.N."/>
            <person name="Grigoriev I.V."/>
            <person name="Debuchy R."/>
            <person name="Gladieux P."/>
            <person name="Thoren M.H."/>
            <person name="Johannesson H."/>
        </authorList>
    </citation>
    <scope>NUCLEOTIDE SEQUENCE</scope>
    <source>
        <strain evidence="1">CBS 168.71</strain>
    </source>
</reference>
<evidence type="ECO:0000313" key="1">
    <source>
        <dbReference type="EMBL" id="KAK3293523.1"/>
    </source>
</evidence>